<protein>
    <submittedName>
        <fullName evidence="3">Uncharacterized protein LOC111085066</fullName>
    </submittedName>
</protein>
<evidence type="ECO:0000313" key="2">
    <source>
        <dbReference type="Proteomes" id="UP000694941"/>
    </source>
</evidence>
<accession>A0ABM1S2K1</accession>
<dbReference type="RefSeq" id="XP_022237856.1">
    <property type="nucleotide sequence ID" value="XM_022382148.1"/>
</dbReference>
<keyword evidence="2" id="KW-1185">Reference proteome</keyword>
<feature type="compositionally biased region" description="Basic and acidic residues" evidence="1">
    <location>
        <begin position="156"/>
        <end position="167"/>
    </location>
</feature>
<reference evidence="3" key="1">
    <citation type="submission" date="2025-08" db="UniProtKB">
        <authorList>
            <consortium name="RefSeq"/>
        </authorList>
    </citation>
    <scope>IDENTIFICATION</scope>
    <source>
        <tissue evidence="3">Muscle</tissue>
    </source>
</reference>
<sequence length="167" mass="18857">MVRDISSSNELLRDDITETREQDSKDPDIIPAQDDWNCLPRREPDQSLCEMPVTTERCMTSHIRQHSYTSVPEQSTSSTSLMLQKSCGCRLKHENCCKAEFLPMRRESTVEKGPASYNALTTSGRPSGEQRGNKVTHESSFHSNSSGLISTSRMKQNKERKFISTAV</sequence>
<feature type="region of interest" description="Disordered" evidence="1">
    <location>
        <begin position="112"/>
        <end position="167"/>
    </location>
</feature>
<feature type="region of interest" description="Disordered" evidence="1">
    <location>
        <begin position="1"/>
        <end position="30"/>
    </location>
</feature>
<dbReference type="GeneID" id="111085066"/>
<organism evidence="2 3">
    <name type="scientific">Limulus polyphemus</name>
    <name type="common">Atlantic horseshoe crab</name>
    <dbReference type="NCBI Taxonomy" id="6850"/>
    <lineage>
        <taxon>Eukaryota</taxon>
        <taxon>Metazoa</taxon>
        <taxon>Ecdysozoa</taxon>
        <taxon>Arthropoda</taxon>
        <taxon>Chelicerata</taxon>
        <taxon>Merostomata</taxon>
        <taxon>Xiphosura</taxon>
        <taxon>Limulidae</taxon>
        <taxon>Limulus</taxon>
    </lineage>
</organism>
<dbReference type="Proteomes" id="UP000694941">
    <property type="component" value="Unplaced"/>
</dbReference>
<feature type="compositionally biased region" description="Polar residues" evidence="1">
    <location>
        <begin position="141"/>
        <end position="154"/>
    </location>
</feature>
<feature type="compositionally biased region" description="Polar residues" evidence="1">
    <location>
        <begin position="1"/>
        <end position="10"/>
    </location>
</feature>
<evidence type="ECO:0000313" key="3">
    <source>
        <dbReference type="RefSeq" id="XP_022237856.1"/>
    </source>
</evidence>
<feature type="compositionally biased region" description="Basic and acidic residues" evidence="1">
    <location>
        <begin position="131"/>
        <end position="140"/>
    </location>
</feature>
<proteinExistence type="predicted"/>
<name>A0ABM1S2K1_LIMPO</name>
<gene>
    <name evidence="3" type="primary">LOC111085066</name>
</gene>
<feature type="compositionally biased region" description="Basic and acidic residues" evidence="1">
    <location>
        <begin position="11"/>
        <end position="28"/>
    </location>
</feature>
<evidence type="ECO:0000256" key="1">
    <source>
        <dbReference type="SAM" id="MobiDB-lite"/>
    </source>
</evidence>